<keyword evidence="3" id="KW-1185">Reference proteome</keyword>
<keyword evidence="1" id="KW-0560">Oxidoreductase</keyword>
<dbReference type="OrthoDB" id="542013at2759"/>
<sequence>MLFPSRGKSLSNELEVKTLSDPSRLLSRPLDIYIISLTNRFVTTQTAVSHAYDADPPRASAACMIPLTAWIHLNPASSVSISLEILVDNQTQVDPPTVNMVAFLAFLRRQLFTYLPVPTESYTGKTVIVTGSNIGLGKEAAKHYARLGAETVIIAVRSLEKGEAARSEIVKQTGCKDSTVQVWQLDLGSFESVQQFGARVNKELPRLDVLLENAGIATRNFRLVEGYENTITVNVISTFLLFFLCLPKLKDTAQKHNIRPIATIVSSETHTFCPDLPEADPADGKILEALSDPHRANMATRYPTSKLLEVFCVRAFAELHPADKYPITVNTMCPGLCHSELAREAGWGLYIMKLLLARGTEAGSRGLVYATQYGPESHGKWVYDNTIHAPGKYVTTPEGQKVEKRLWNELVEALEKISPGVTQN</sequence>
<gene>
    <name evidence="2" type="ORF">FIBSPDRAFT_925137</name>
</gene>
<dbReference type="Proteomes" id="UP000076532">
    <property type="component" value="Unassembled WGS sequence"/>
</dbReference>
<dbReference type="Gene3D" id="3.40.50.720">
    <property type="entry name" value="NAD(P)-binding Rossmann-like Domain"/>
    <property type="match status" value="1"/>
</dbReference>
<dbReference type="STRING" id="436010.A0A166VG85"/>
<dbReference type="AlphaFoldDB" id="A0A166VG85"/>
<dbReference type="Pfam" id="PF00106">
    <property type="entry name" value="adh_short"/>
    <property type="match status" value="1"/>
</dbReference>
<proteinExistence type="predicted"/>
<dbReference type="PRINTS" id="PR00081">
    <property type="entry name" value="GDHRDH"/>
</dbReference>
<dbReference type="SUPFAM" id="SSF51735">
    <property type="entry name" value="NAD(P)-binding Rossmann-fold domains"/>
    <property type="match status" value="1"/>
</dbReference>
<reference evidence="2 3" key="1">
    <citation type="journal article" date="2016" name="Mol. Biol. Evol.">
        <title>Comparative Genomics of Early-Diverging Mushroom-Forming Fungi Provides Insights into the Origins of Lignocellulose Decay Capabilities.</title>
        <authorList>
            <person name="Nagy L.G."/>
            <person name="Riley R."/>
            <person name="Tritt A."/>
            <person name="Adam C."/>
            <person name="Daum C."/>
            <person name="Floudas D."/>
            <person name="Sun H."/>
            <person name="Yadav J.S."/>
            <person name="Pangilinan J."/>
            <person name="Larsson K.H."/>
            <person name="Matsuura K."/>
            <person name="Barry K."/>
            <person name="Labutti K."/>
            <person name="Kuo R."/>
            <person name="Ohm R.A."/>
            <person name="Bhattacharya S.S."/>
            <person name="Shirouzu T."/>
            <person name="Yoshinaga Y."/>
            <person name="Martin F.M."/>
            <person name="Grigoriev I.V."/>
            <person name="Hibbett D.S."/>
        </authorList>
    </citation>
    <scope>NUCLEOTIDE SEQUENCE [LARGE SCALE GENOMIC DNA]</scope>
    <source>
        <strain evidence="2 3">CBS 109695</strain>
    </source>
</reference>
<accession>A0A166VG85</accession>
<dbReference type="PANTHER" id="PTHR43157:SF31">
    <property type="entry name" value="PHOSPHATIDYLINOSITOL-GLYCAN BIOSYNTHESIS CLASS F PROTEIN"/>
    <property type="match status" value="1"/>
</dbReference>
<name>A0A166VG85_9AGAM</name>
<evidence type="ECO:0000256" key="1">
    <source>
        <dbReference type="ARBA" id="ARBA00023002"/>
    </source>
</evidence>
<evidence type="ECO:0000313" key="2">
    <source>
        <dbReference type="EMBL" id="KZP32691.1"/>
    </source>
</evidence>
<dbReference type="InterPro" id="IPR002347">
    <property type="entry name" value="SDR_fam"/>
</dbReference>
<dbReference type="InterPro" id="IPR036291">
    <property type="entry name" value="NAD(P)-bd_dom_sf"/>
</dbReference>
<dbReference type="GO" id="GO:0016491">
    <property type="term" value="F:oxidoreductase activity"/>
    <property type="evidence" value="ECO:0007669"/>
    <property type="project" value="UniProtKB-KW"/>
</dbReference>
<evidence type="ECO:0000313" key="3">
    <source>
        <dbReference type="Proteomes" id="UP000076532"/>
    </source>
</evidence>
<dbReference type="PANTHER" id="PTHR43157">
    <property type="entry name" value="PHOSPHATIDYLINOSITOL-GLYCAN BIOSYNTHESIS CLASS F PROTEIN-RELATED"/>
    <property type="match status" value="1"/>
</dbReference>
<organism evidence="2 3">
    <name type="scientific">Athelia psychrophila</name>
    <dbReference type="NCBI Taxonomy" id="1759441"/>
    <lineage>
        <taxon>Eukaryota</taxon>
        <taxon>Fungi</taxon>
        <taxon>Dikarya</taxon>
        <taxon>Basidiomycota</taxon>
        <taxon>Agaricomycotina</taxon>
        <taxon>Agaricomycetes</taxon>
        <taxon>Agaricomycetidae</taxon>
        <taxon>Atheliales</taxon>
        <taxon>Atheliaceae</taxon>
        <taxon>Athelia</taxon>
    </lineage>
</organism>
<dbReference type="EMBL" id="KV417485">
    <property type="protein sequence ID" value="KZP32691.1"/>
    <property type="molecule type" value="Genomic_DNA"/>
</dbReference>
<protein>
    <submittedName>
        <fullName evidence="2">NAD(P)-binding protein</fullName>
    </submittedName>
</protein>